<evidence type="ECO:0000313" key="3">
    <source>
        <dbReference type="Proteomes" id="UP001148838"/>
    </source>
</evidence>
<feature type="region of interest" description="Disordered" evidence="1">
    <location>
        <begin position="254"/>
        <end position="282"/>
    </location>
</feature>
<comment type="caution">
    <text evidence="2">The sequence shown here is derived from an EMBL/GenBank/DDBJ whole genome shotgun (WGS) entry which is preliminary data.</text>
</comment>
<dbReference type="InterPro" id="IPR036179">
    <property type="entry name" value="Ig-like_dom_sf"/>
</dbReference>
<evidence type="ECO:0008006" key="4">
    <source>
        <dbReference type="Google" id="ProtNLM"/>
    </source>
</evidence>
<dbReference type="Proteomes" id="UP001148838">
    <property type="component" value="Unassembled WGS sequence"/>
</dbReference>
<dbReference type="EMBL" id="JAJSOF020000025">
    <property type="protein sequence ID" value="KAJ4434723.1"/>
    <property type="molecule type" value="Genomic_DNA"/>
</dbReference>
<dbReference type="InterPro" id="IPR037448">
    <property type="entry name" value="Zig-8"/>
</dbReference>
<name>A0ABQ8SL54_PERAM</name>
<gene>
    <name evidence="2" type="ORF">ANN_23291</name>
</gene>
<dbReference type="PANTHER" id="PTHR23279:SF37">
    <property type="entry name" value="DEFECTIVE PROBOSCIS EXTENSION RESPONSE 13, ISOFORM B"/>
    <property type="match status" value="1"/>
</dbReference>
<proteinExistence type="predicted"/>
<dbReference type="Gene3D" id="2.60.40.10">
    <property type="entry name" value="Immunoglobulins"/>
    <property type="match status" value="1"/>
</dbReference>
<feature type="region of interest" description="Disordered" evidence="1">
    <location>
        <begin position="348"/>
        <end position="369"/>
    </location>
</feature>
<sequence>MCGVYGEDCMDRSNISRWCEFFADDRENFCHSPRFGRPVIAASQRNVTGILEDVPVDEIDGVCVCDIPLFKYARLTSCDVERSFSQYKSSFRDNRHAFVMENLEMTFVVHCNSRPTTSTQVWLVSWIRRKDYHLLTVGLATYSSDDRFLVEHARHLQVFPNRKANARRRMERVKWTDRIRNEAVLERMVEERIMLKLIRKRKINWLGHWVRRKCLLKDALEGMVNRRRVRGRTIYQMIDDIKIYGSYEKTKKKSENRKDCVPQESRSRVSPHGLHGALGDGARRGEERGGCDTLFLGREGKADAARGGCARIFCLPREAEKSVEVEISRTRTFQKLWLNYKYNAQVNKEEEKKKKKKKKKINSTPRRTHRHDTTVHDVIRLLIPALYKNQSDSLMAADGDCHHLCKLMEPVRHRWNISDDIVEIRNTVMPSDCPELRFGIRSDATIRKILAYTNFLENTIPHVLEDTPLINRQHIHFLHDGASVDKNGSPVLLGSKVPDLECLSESLLWHVWVTINTPGIWDRVRRSMRHRCESVFKQEVDILNIFCNDNRPFLGKKNVPNWGLQIKYVQPRDAGLYECQVSTHPPTSIFVELKVIVWNVALYGAGTWTLRRSEEKRQEEYEMRIWIRMKRVKWTD</sequence>
<dbReference type="SUPFAM" id="SSF48726">
    <property type="entry name" value="Immunoglobulin"/>
    <property type="match status" value="1"/>
</dbReference>
<organism evidence="2 3">
    <name type="scientific">Periplaneta americana</name>
    <name type="common">American cockroach</name>
    <name type="synonym">Blatta americana</name>
    <dbReference type="NCBI Taxonomy" id="6978"/>
    <lineage>
        <taxon>Eukaryota</taxon>
        <taxon>Metazoa</taxon>
        <taxon>Ecdysozoa</taxon>
        <taxon>Arthropoda</taxon>
        <taxon>Hexapoda</taxon>
        <taxon>Insecta</taxon>
        <taxon>Pterygota</taxon>
        <taxon>Neoptera</taxon>
        <taxon>Polyneoptera</taxon>
        <taxon>Dictyoptera</taxon>
        <taxon>Blattodea</taxon>
        <taxon>Blattoidea</taxon>
        <taxon>Blattidae</taxon>
        <taxon>Blattinae</taxon>
        <taxon>Periplaneta</taxon>
    </lineage>
</organism>
<reference evidence="2 3" key="1">
    <citation type="journal article" date="2022" name="Allergy">
        <title>Genome assembly and annotation of Periplaneta americana reveal a comprehensive cockroach allergen profile.</title>
        <authorList>
            <person name="Wang L."/>
            <person name="Xiong Q."/>
            <person name="Saelim N."/>
            <person name="Wang L."/>
            <person name="Nong W."/>
            <person name="Wan A.T."/>
            <person name="Shi M."/>
            <person name="Liu X."/>
            <person name="Cao Q."/>
            <person name="Hui J.H.L."/>
            <person name="Sookrung N."/>
            <person name="Leung T.F."/>
            <person name="Tungtrongchitr A."/>
            <person name="Tsui S.K.W."/>
        </authorList>
    </citation>
    <scope>NUCLEOTIDE SEQUENCE [LARGE SCALE GENOMIC DNA]</scope>
    <source>
        <strain evidence="2">PWHHKU_190912</strain>
    </source>
</reference>
<feature type="compositionally biased region" description="Basic residues" evidence="1">
    <location>
        <begin position="353"/>
        <end position="369"/>
    </location>
</feature>
<evidence type="ECO:0000256" key="1">
    <source>
        <dbReference type="SAM" id="MobiDB-lite"/>
    </source>
</evidence>
<dbReference type="InterPro" id="IPR013783">
    <property type="entry name" value="Ig-like_fold"/>
</dbReference>
<keyword evidence="3" id="KW-1185">Reference proteome</keyword>
<dbReference type="PANTHER" id="PTHR23279">
    <property type="entry name" value="DEFECTIVE PROBOSCIS EXTENSION RESPONSE DPR -RELATED"/>
    <property type="match status" value="1"/>
</dbReference>
<protein>
    <recommendedName>
        <fullName evidence="4">Ig-like domain-containing protein</fullName>
    </recommendedName>
</protein>
<evidence type="ECO:0000313" key="2">
    <source>
        <dbReference type="EMBL" id="KAJ4434723.1"/>
    </source>
</evidence>
<feature type="compositionally biased region" description="Basic and acidic residues" evidence="1">
    <location>
        <begin position="256"/>
        <end position="267"/>
    </location>
</feature>
<accession>A0ABQ8SL54</accession>